<reference evidence="2" key="1">
    <citation type="submission" date="2015-06" db="UniProtKB">
        <authorList>
            <consortium name="EnsemblPlants"/>
        </authorList>
    </citation>
    <scope>IDENTIFICATION</scope>
</reference>
<dbReference type="Gramene" id="OB0060G10020.1">
    <property type="protein sequence ID" value="OB0060G10020.1"/>
    <property type="gene ID" value="OB0060G10020"/>
</dbReference>
<name>J3KUK4_ORYBR</name>
<dbReference type="AlphaFoldDB" id="J3KUK4"/>
<feature type="region of interest" description="Disordered" evidence="1">
    <location>
        <begin position="171"/>
        <end position="201"/>
    </location>
</feature>
<sequence>MVVFTAQVEVVLLQGLRVTYPHQVQLSIGLQGIRAADHSQIDSKEFELPITLVLEEIFADMCSWETFVTALTPCLLLVSFHMGFSSCPNCQPQWEPIEYSSLVIPTLSHGAPSPSDFNKNFSGLPSPPRRIKRKKKVTLAPKKRKAKTLPKALPIPASSADLDAAINAAAKEDFDNEVKQKRPTSPVGDTSSKPTQSTEPTPAVEILATLVNPTSGPGAKHKDLSNLILFDIGQYMEPIEADVSANSSLFDELKSQLSDILARLDFPIETLINNAGPLKY</sequence>
<dbReference type="Proteomes" id="UP000006038">
    <property type="component" value="Unassembled WGS sequence"/>
</dbReference>
<organism evidence="2">
    <name type="scientific">Oryza brachyantha</name>
    <name type="common">malo sina</name>
    <dbReference type="NCBI Taxonomy" id="4533"/>
    <lineage>
        <taxon>Eukaryota</taxon>
        <taxon>Viridiplantae</taxon>
        <taxon>Streptophyta</taxon>
        <taxon>Embryophyta</taxon>
        <taxon>Tracheophyta</taxon>
        <taxon>Spermatophyta</taxon>
        <taxon>Magnoliopsida</taxon>
        <taxon>Liliopsida</taxon>
        <taxon>Poales</taxon>
        <taxon>Poaceae</taxon>
        <taxon>BOP clade</taxon>
        <taxon>Oryzoideae</taxon>
        <taxon>Oryzeae</taxon>
        <taxon>Oryzinae</taxon>
        <taxon>Oryza</taxon>
    </lineage>
</organism>
<evidence type="ECO:0000313" key="3">
    <source>
        <dbReference type="Proteomes" id="UP000006038"/>
    </source>
</evidence>
<feature type="compositionally biased region" description="Polar residues" evidence="1">
    <location>
        <begin position="187"/>
        <end position="200"/>
    </location>
</feature>
<protein>
    <submittedName>
        <fullName evidence="2">Uncharacterized protein</fullName>
    </submittedName>
</protein>
<feature type="region of interest" description="Disordered" evidence="1">
    <location>
        <begin position="114"/>
        <end position="150"/>
    </location>
</feature>
<evidence type="ECO:0000256" key="1">
    <source>
        <dbReference type="SAM" id="MobiDB-lite"/>
    </source>
</evidence>
<feature type="compositionally biased region" description="Basic residues" evidence="1">
    <location>
        <begin position="129"/>
        <end position="148"/>
    </location>
</feature>
<keyword evidence="3" id="KW-1185">Reference proteome</keyword>
<dbReference type="HOGENOM" id="CLU_995261_0_0_1"/>
<evidence type="ECO:0000313" key="2">
    <source>
        <dbReference type="EnsemblPlants" id="OB0060G10020.1"/>
    </source>
</evidence>
<proteinExistence type="predicted"/>
<dbReference type="EnsemblPlants" id="OB0060G10020.1">
    <property type="protein sequence ID" value="OB0060G10020.1"/>
    <property type="gene ID" value="OB0060G10020"/>
</dbReference>
<accession>J3KUK4</accession>
<feature type="compositionally biased region" description="Basic and acidic residues" evidence="1">
    <location>
        <begin position="171"/>
        <end position="180"/>
    </location>
</feature>